<dbReference type="Proteomes" id="UP001320420">
    <property type="component" value="Unassembled WGS sequence"/>
</dbReference>
<organism evidence="2 3">
    <name type="scientific">Diatrype stigma</name>
    <dbReference type="NCBI Taxonomy" id="117547"/>
    <lineage>
        <taxon>Eukaryota</taxon>
        <taxon>Fungi</taxon>
        <taxon>Dikarya</taxon>
        <taxon>Ascomycota</taxon>
        <taxon>Pezizomycotina</taxon>
        <taxon>Sordariomycetes</taxon>
        <taxon>Xylariomycetidae</taxon>
        <taxon>Xylariales</taxon>
        <taxon>Diatrypaceae</taxon>
        <taxon>Diatrype</taxon>
    </lineage>
</organism>
<gene>
    <name evidence="2" type="ORF">SLS62_011229</name>
</gene>
<evidence type="ECO:0000313" key="3">
    <source>
        <dbReference type="Proteomes" id="UP001320420"/>
    </source>
</evidence>
<protein>
    <recommendedName>
        <fullName evidence="4">BTB domain transcription factor</fullName>
    </recommendedName>
</protein>
<feature type="region of interest" description="Disordered" evidence="1">
    <location>
        <begin position="328"/>
        <end position="350"/>
    </location>
</feature>
<evidence type="ECO:0008006" key="4">
    <source>
        <dbReference type="Google" id="ProtNLM"/>
    </source>
</evidence>
<dbReference type="PANTHER" id="PTHR34776">
    <property type="entry name" value="F17F16.3 PROTEIN"/>
    <property type="match status" value="1"/>
</dbReference>
<dbReference type="EMBL" id="JAKJXP020000179">
    <property type="protein sequence ID" value="KAK7739787.1"/>
    <property type="molecule type" value="Genomic_DNA"/>
</dbReference>
<name>A0AAN9U4G5_9PEZI</name>
<comment type="caution">
    <text evidence="2">The sequence shown here is derived from an EMBL/GenBank/DDBJ whole genome shotgun (WGS) entry which is preliminary data.</text>
</comment>
<dbReference type="AlphaFoldDB" id="A0AAN9U4G5"/>
<feature type="compositionally biased region" description="Basic and acidic residues" evidence="1">
    <location>
        <begin position="335"/>
        <end position="350"/>
    </location>
</feature>
<feature type="compositionally biased region" description="Basic and acidic residues" evidence="1">
    <location>
        <begin position="76"/>
        <end position="92"/>
    </location>
</feature>
<accession>A0AAN9U4G5</accession>
<dbReference type="PANTHER" id="PTHR34776:SF1">
    <property type="entry name" value="F17F16.3 PROTEIN"/>
    <property type="match status" value="1"/>
</dbReference>
<sequence length="390" mass="42939">MTTTRSGKNSSQGSTTDQAAGTKHQIETKTSPASKRTKQGDGMVQTTIEDRIPSPTEAYGSGDFRKISPAKNGHQQTKEDDKKQAETEDKFETSNTTKPTNGHSAVEKGGREGVPSNILEKGIIYFFFRGRVGIDDPSSVDDLQRSYIVLRPIEKDAKLSEGTIGDAANSRLIAVPKKKLPQSGRDRWIAFVEKTHTSFKTLKDEFLASSDYETKTAGTRHTPAATPVAEGVYAITTTGRESHLAYMITLPSDGLGEVQTEIGLKEKGSFILSTRNPAYPPPGGRSLPQGPDYPKEIQDEFRSLRWIGTNPKHLDHVNTQFLLIGESSGLQKATEPQEKAEGDEKPIEELEKLEDEDTDRMEHLKGDDSASIFADLEVHAKDYPKLQTTF</sequence>
<feature type="region of interest" description="Disordered" evidence="1">
    <location>
        <begin position="1"/>
        <end position="113"/>
    </location>
</feature>
<evidence type="ECO:0000256" key="1">
    <source>
        <dbReference type="SAM" id="MobiDB-lite"/>
    </source>
</evidence>
<evidence type="ECO:0000313" key="2">
    <source>
        <dbReference type="EMBL" id="KAK7739787.1"/>
    </source>
</evidence>
<feature type="compositionally biased region" description="Polar residues" evidence="1">
    <location>
        <begin position="93"/>
        <end position="103"/>
    </location>
</feature>
<keyword evidence="3" id="KW-1185">Reference proteome</keyword>
<reference evidence="2 3" key="1">
    <citation type="submission" date="2024-02" db="EMBL/GenBank/DDBJ databases">
        <title>De novo assembly and annotation of 12 fungi associated with fruit tree decline syndrome in Ontario, Canada.</title>
        <authorList>
            <person name="Sulman M."/>
            <person name="Ellouze W."/>
            <person name="Ilyukhin E."/>
        </authorList>
    </citation>
    <scope>NUCLEOTIDE SEQUENCE [LARGE SCALE GENOMIC DNA]</scope>
    <source>
        <strain evidence="2 3">M11/M66-122</strain>
    </source>
</reference>
<proteinExistence type="predicted"/>
<feature type="compositionally biased region" description="Polar residues" evidence="1">
    <location>
        <begin position="1"/>
        <end position="19"/>
    </location>
</feature>